<keyword evidence="3" id="KW-0032">Aminotransferase</keyword>
<dbReference type="InterPro" id="IPR015424">
    <property type="entry name" value="PyrdxlP-dep_Trfase"/>
</dbReference>
<dbReference type="InterPro" id="IPR015422">
    <property type="entry name" value="PyrdxlP-dep_Trfase_small"/>
</dbReference>
<proteinExistence type="inferred from homology"/>
<dbReference type="PIRSF" id="PIRSF000390">
    <property type="entry name" value="PLP_StrS"/>
    <property type="match status" value="1"/>
</dbReference>
<comment type="caution">
    <text evidence="3">The sequence shown here is derived from an EMBL/GenBank/DDBJ whole genome shotgun (WGS) entry which is preliminary data.</text>
</comment>
<dbReference type="OrthoDB" id="335953at2"/>
<name>A0A4V6QMU4_9LEPT</name>
<accession>A0A4V6QMU4</accession>
<dbReference type="InterPro" id="IPR015421">
    <property type="entry name" value="PyrdxlP-dep_Trfase_major"/>
</dbReference>
<dbReference type="PANTHER" id="PTHR30244">
    <property type="entry name" value="TRANSAMINASE"/>
    <property type="match status" value="1"/>
</dbReference>
<evidence type="ECO:0000256" key="2">
    <source>
        <dbReference type="RuleBase" id="RU004508"/>
    </source>
</evidence>
<dbReference type="InterPro" id="IPR000653">
    <property type="entry name" value="DegT/StrS_aminotransferase"/>
</dbReference>
<evidence type="ECO:0000313" key="4">
    <source>
        <dbReference type="Proteomes" id="UP000298264"/>
    </source>
</evidence>
<keyword evidence="2" id="KW-0663">Pyridoxal phosphate</keyword>
<organism evidence="3 4">
    <name type="scientific">Leptospira ilyithenensis</name>
    <dbReference type="NCBI Taxonomy" id="2484901"/>
    <lineage>
        <taxon>Bacteria</taxon>
        <taxon>Pseudomonadati</taxon>
        <taxon>Spirochaetota</taxon>
        <taxon>Spirochaetia</taxon>
        <taxon>Leptospirales</taxon>
        <taxon>Leptospiraceae</taxon>
        <taxon>Leptospira</taxon>
    </lineage>
</organism>
<evidence type="ECO:0000256" key="1">
    <source>
        <dbReference type="ARBA" id="ARBA00037999"/>
    </source>
</evidence>
<dbReference type="EMBL" id="RQHV01000014">
    <property type="protein sequence ID" value="TGN14127.1"/>
    <property type="molecule type" value="Genomic_DNA"/>
</dbReference>
<dbReference type="Proteomes" id="UP000298264">
    <property type="component" value="Unassembled WGS sequence"/>
</dbReference>
<dbReference type="GO" id="GO:0000271">
    <property type="term" value="P:polysaccharide biosynthetic process"/>
    <property type="evidence" value="ECO:0007669"/>
    <property type="project" value="TreeGrafter"/>
</dbReference>
<protein>
    <submittedName>
        <fullName evidence="3">DegT/DnrJ/EryC1/StrS aminotransferase family protein</fullName>
    </submittedName>
</protein>
<comment type="similarity">
    <text evidence="1 2">Belongs to the DegT/DnrJ/EryC1 family.</text>
</comment>
<dbReference type="SUPFAM" id="SSF53383">
    <property type="entry name" value="PLP-dependent transferases"/>
    <property type="match status" value="1"/>
</dbReference>
<keyword evidence="3" id="KW-0808">Transferase</keyword>
<dbReference type="Gene3D" id="3.90.1150.10">
    <property type="entry name" value="Aspartate Aminotransferase, domain 1"/>
    <property type="match status" value="1"/>
</dbReference>
<dbReference type="PANTHER" id="PTHR30244:SF34">
    <property type="entry name" value="DTDP-4-AMINO-4,6-DIDEOXYGALACTOSE TRANSAMINASE"/>
    <property type="match status" value="1"/>
</dbReference>
<reference evidence="3" key="1">
    <citation type="journal article" date="2019" name="PLoS Negl. Trop. Dis.">
        <title>Revisiting the worldwide diversity of Leptospira species in the environment.</title>
        <authorList>
            <person name="Vincent A.T."/>
            <person name="Schiettekatte O."/>
            <person name="Bourhy P."/>
            <person name="Veyrier F.J."/>
            <person name="Picardeau M."/>
        </authorList>
    </citation>
    <scope>NUCLEOTIDE SEQUENCE [LARGE SCALE GENOMIC DNA]</scope>
    <source>
        <strain evidence="3">201400974</strain>
    </source>
</reference>
<keyword evidence="4" id="KW-1185">Reference proteome</keyword>
<evidence type="ECO:0000313" key="3">
    <source>
        <dbReference type="EMBL" id="TGN14127.1"/>
    </source>
</evidence>
<gene>
    <name evidence="3" type="ORF">EHS11_02635</name>
</gene>
<sequence>MSTETLQRPLKKQKEIEFHKPTLSREDLKGVLECLVDEHLSSGEIVDRFEKSFSHTFKFKSSVSTNSLTSAYHLSLLALGVEAGDSVILSSFSPIAALDAIFLIKAKPVLVDLGKNSFHPDAEQFAKKREESNAKVAIFDHSFGSIINISKYTLGETFVLEDYSEVIGATSETVAIGKQGKASLCGLSAENMITTGNGAMISTNDTSLAANIRSLKTGNSSKRIPGEPKFEYSLIDYQAALGIEQLSKLGVIVERKKKIAQAYLQAVQNSRLETYFASPNEDSFHRFPIIVTNQGYEEVERYFKSIHIGTQRTIEEPLHSVLEENKSDFPNAERLFQRGHCIPVYPNLTKDNVQRIATAIRRIY</sequence>
<dbReference type="AlphaFoldDB" id="A0A4V6QMU4"/>
<dbReference type="RefSeq" id="WP_135762870.1">
    <property type="nucleotide sequence ID" value="NZ_RQHV01000014.1"/>
</dbReference>
<dbReference type="Pfam" id="PF01041">
    <property type="entry name" value="DegT_DnrJ_EryC1"/>
    <property type="match status" value="1"/>
</dbReference>
<dbReference type="Gene3D" id="3.40.640.10">
    <property type="entry name" value="Type I PLP-dependent aspartate aminotransferase-like (Major domain)"/>
    <property type="match status" value="1"/>
</dbReference>
<dbReference type="GO" id="GO:0030170">
    <property type="term" value="F:pyridoxal phosphate binding"/>
    <property type="evidence" value="ECO:0007669"/>
    <property type="project" value="TreeGrafter"/>
</dbReference>
<dbReference type="GO" id="GO:0008483">
    <property type="term" value="F:transaminase activity"/>
    <property type="evidence" value="ECO:0007669"/>
    <property type="project" value="UniProtKB-KW"/>
</dbReference>